<organism evidence="1 2">
    <name type="scientific">Sunxiuqinia dokdonensis</name>
    <dbReference type="NCBI Taxonomy" id="1409788"/>
    <lineage>
        <taxon>Bacteria</taxon>
        <taxon>Pseudomonadati</taxon>
        <taxon>Bacteroidota</taxon>
        <taxon>Bacteroidia</taxon>
        <taxon>Marinilabiliales</taxon>
        <taxon>Prolixibacteraceae</taxon>
        <taxon>Sunxiuqinia</taxon>
    </lineage>
</organism>
<comment type="caution">
    <text evidence="1">The sequence shown here is derived from an EMBL/GenBank/DDBJ whole genome shotgun (WGS) entry which is preliminary data.</text>
</comment>
<accession>A0A0L8VA83</accession>
<evidence type="ECO:0000313" key="2">
    <source>
        <dbReference type="Proteomes" id="UP000036958"/>
    </source>
</evidence>
<sequence length="44" mass="5226">MISHTWLKLCRFRSITESDLNLCRFHTTPKQGSKVTSDFMFFNT</sequence>
<keyword evidence="2" id="KW-1185">Reference proteome</keyword>
<gene>
    <name evidence="1" type="ORF">NC99_18160</name>
</gene>
<evidence type="ECO:0000313" key="1">
    <source>
        <dbReference type="EMBL" id="KOH45366.1"/>
    </source>
</evidence>
<name>A0A0L8VA83_9BACT</name>
<dbReference type="STRING" id="1409788.NC99_18160"/>
<protein>
    <submittedName>
        <fullName evidence="1">Uncharacterized protein</fullName>
    </submittedName>
</protein>
<dbReference type="Proteomes" id="UP000036958">
    <property type="component" value="Unassembled WGS sequence"/>
</dbReference>
<dbReference type="EMBL" id="LGIA01000144">
    <property type="protein sequence ID" value="KOH45366.1"/>
    <property type="molecule type" value="Genomic_DNA"/>
</dbReference>
<proteinExistence type="predicted"/>
<dbReference type="AlphaFoldDB" id="A0A0L8VA83"/>
<reference evidence="2" key="1">
    <citation type="submission" date="2015-07" db="EMBL/GenBank/DDBJ databases">
        <title>Genome sequencing of Sunxiuqinia dokdonensis strain SK.</title>
        <authorList>
            <person name="Ahn S."/>
            <person name="Kim B.-C."/>
        </authorList>
    </citation>
    <scope>NUCLEOTIDE SEQUENCE [LARGE SCALE GENOMIC DNA]</scope>
    <source>
        <strain evidence="2">SK</strain>
    </source>
</reference>